<reference evidence="1 2" key="1">
    <citation type="submission" date="2018-02" db="EMBL/GenBank/DDBJ databases">
        <title>Reclassifiation of [Polyangium] brachysporum DSM 7029 as Guopingzhaonella breviflexa gen. nov., sp. nov., a member of the family Comamonadaceae.</title>
        <authorList>
            <person name="Tang B."/>
        </authorList>
    </citation>
    <scope>NUCLEOTIDE SEQUENCE [LARGE SCALE GENOMIC DNA]</scope>
    <source>
        <strain evidence="1 2">BCRC 80649</strain>
    </source>
</reference>
<comment type="caution">
    <text evidence="1">The sequence shown here is derived from an EMBL/GenBank/DDBJ whole genome shotgun (WGS) entry which is preliminary data.</text>
</comment>
<dbReference type="Proteomes" id="UP000238605">
    <property type="component" value="Unassembled WGS sequence"/>
</dbReference>
<accession>A0A2S5SY82</accession>
<dbReference type="OrthoDB" id="9947543at2"/>
<name>A0A2S5SY82_9BURK</name>
<dbReference type="RefSeq" id="WP_104301597.1">
    <property type="nucleotide sequence ID" value="NZ_PSNX01000003.1"/>
</dbReference>
<proteinExistence type="predicted"/>
<dbReference type="EMBL" id="PSNX01000003">
    <property type="protein sequence ID" value="PPE67527.1"/>
    <property type="molecule type" value="Genomic_DNA"/>
</dbReference>
<keyword evidence="2" id="KW-1185">Reference proteome</keyword>
<dbReference type="AlphaFoldDB" id="A0A2S5SY82"/>
<protein>
    <submittedName>
        <fullName evidence="1">Uncharacterized protein</fullName>
    </submittedName>
</protein>
<gene>
    <name evidence="1" type="ORF">C1704_05075</name>
</gene>
<evidence type="ECO:0000313" key="2">
    <source>
        <dbReference type="Proteomes" id="UP000238605"/>
    </source>
</evidence>
<sequence length="89" mass="9497">MSATTIKLPSAPVVTAAPRGAAWAASIFASVVNGLRAVGRNIVEQRRLWAETRAIQEMLRLADSYGTSQPGFAAELRAAAARLQTSRDE</sequence>
<evidence type="ECO:0000313" key="1">
    <source>
        <dbReference type="EMBL" id="PPE67527.1"/>
    </source>
</evidence>
<organism evidence="1 2">
    <name type="scientific">Caldimonas caldifontis</name>
    <dbReference type="NCBI Taxonomy" id="1452508"/>
    <lineage>
        <taxon>Bacteria</taxon>
        <taxon>Pseudomonadati</taxon>
        <taxon>Pseudomonadota</taxon>
        <taxon>Betaproteobacteria</taxon>
        <taxon>Burkholderiales</taxon>
        <taxon>Sphaerotilaceae</taxon>
        <taxon>Caldimonas</taxon>
    </lineage>
</organism>